<evidence type="ECO:0000313" key="1">
    <source>
        <dbReference type="EMBL" id="KAJ1365236.1"/>
    </source>
</evidence>
<evidence type="ECO:0000313" key="2">
    <source>
        <dbReference type="Proteomes" id="UP001196413"/>
    </source>
</evidence>
<keyword evidence="2" id="KW-1185">Reference proteome</keyword>
<comment type="caution">
    <text evidence="1">The sequence shown here is derived from an EMBL/GenBank/DDBJ whole genome shotgun (WGS) entry which is preliminary data.</text>
</comment>
<proteinExistence type="predicted"/>
<dbReference type="AlphaFoldDB" id="A0AAD5NAT4"/>
<name>A0AAD5NAT4_PARTN</name>
<protein>
    <submittedName>
        <fullName evidence="1">Uncharacterized protein</fullName>
    </submittedName>
</protein>
<dbReference type="Proteomes" id="UP001196413">
    <property type="component" value="Unassembled WGS sequence"/>
</dbReference>
<sequence>MTLLPTTIPCQICSDSSDGQHFAVNTCRRLLEIKGGPMRAGICLVGTPAARLSLLTSNDTGWEANSHAVYKLDSNTAQISATWLE</sequence>
<accession>A0AAD5NAT4</accession>
<gene>
    <name evidence="1" type="ORF">KIN20_025476</name>
</gene>
<dbReference type="EMBL" id="JAHQIW010005201">
    <property type="protein sequence ID" value="KAJ1365236.1"/>
    <property type="molecule type" value="Genomic_DNA"/>
</dbReference>
<reference evidence="1" key="1">
    <citation type="submission" date="2021-06" db="EMBL/GenBank/DDBJ databases">
        <title>Parelaphostrongylus tenuis whole genome reference sequence.</title>
        <authorList>
            <person name="Garwood T.J."/>
            <person name="Larsen P.A."/>
            <person name="Fountain-Jones N.M."/>
            <person name="Garbe J.R."/>
            <person name="Macchietto M.G."/>
            <person name="Kania S.A."/>
            <person name="Gerhold R.W."/>
            <person name="Richards J.E."/>
            <person name="Wolf T.M."/>
        </authorList>
    </citation>
    <scope>NUCLEOTIDE SEQUENCE</scope>
    <source>
        <strain evidence="1">MNPRO001-30</strain>
        <tissue evidence="1">Meninges</tissue>
    </source>
</reference>
<organism evidence="1 2">
    <name type="scientific">Parelaphostrongylus tenuis</name>
    <name type="common">Meningeal worm</name>
    <dbReference type="NCBI Taxonomy" id="148309"/>
    <lineage>
        <taxon>Eukaryota</taxon>
        <taxon>Metazoa</taxon>
        <taxon>Ecdysozoa</taxon>
        <taxon>Nematoda</taxon>
        <taxon>Chromadorea</taxon>
        <taxon>Rhabditida</taxon>
        <taxon>Rhabditina</taxon>
        <taxon>Rhabditomorpha</taxon>
        <taxon>Strongyloidea</taxon>
        <taxon>Metastrongylidae</taxon>
        <taxon>Parelaphostrongylus</taxon>
    </lineage>
</organism>